<dbReference type="AlphaFoldDB" id="A0A2L0F2H5"/>
<reference evidence="1 2" key="1">
    <citation type="submission" date="2015-09" db="EMBL/GenBank/DDBJ databases">
        <title>Sorangium comparison.</title>
        <authorList>
            <person name="Zaburannyi N."/>
            <person name="Bunk B."/>
            <person name="Overmann J."/>
            <person name="Mueller R."/>
        </authorList>
    </citation>
    <scope>NUCLEOTIDE SEQUENCE [LARGE SCALE GENOMIC DNA]</scope>
    <source>
        <strain evidence="1 2">So ce26</strain>
    </source>
</reference>
<sequence length="38" mass="4074">MGRLDQLNLIALEAALEDEQSGRSVRVDVLAPLPRAVG</sequence>
<proteinExistence type="predicted"/>
<organism evidence="1 2">
    <name type="scientific">Sorangium cellulosum</name>
    <name type="common">Polyangium cellulosum</name>
    <dbReference type="NCBI Taxonomy" id="56"/>
    <lineage>
        <taxon>Bacteria</taxon>
        <taxon>Pseudomonadati</taxon>
        <taxon>Myxococcota</taxon>
        <taxon>Polyangia</taxon>
        <taxon>Polyangiales</taxon>
        <taxon>Polyangiaceae</taxon>
        <taxon>Sorangium</taxon>
    </lineage>
</organism>
<evidence type="ECO:0000313" key="1">
    <source>
        <dbReference type="EMBL" id="AUX45762.1"/>
    </source>
</evidence>
<accession>A0A2L0F2H5</accession>
<gene>
    <name evidence="1" type="ORF">SOCE26_072580</name>
</gene>
<dbReference type="EMBL" id="CP012673">
    <property type="protein sequence ID" value="AUX45762.1"/>
    <property type="molecule type" value="Genomic_DNA"/>
</dbReference>
<name>A0A2L0F2H5_SORCE</name>
<evidence type="ECO:0000313" key="2">
    <source>
        <dbReference type="Proteomes" id="UP000238348"/>
    </source>
</evidence>
<protein>
    <submittedName>
        <fullName evidence="1">Uncharacterized protein</fullName>
    </submittedName>
</protein>
<dbReference type="Proteomes" id="UP000238348">
    <property type="component" value="Chromosome"/>
</dbReference>